<protein>
    <submittedName>
        <fullName evidence="2">Uncharacterized protein</fullName>
    </submittedName>
</protein>
<keyword evidence="3" id="KW-1185">Reference proteome</keyword>
<dbReference type="AlphaFoldDB" id="A0A8J4CZH6"/>
<proteinExistence type="predicted"/>
<feature type="compositionally biased region" description="Basic and acidic residues" evidence="1">
    <location>
        <begin position="75"/>
        <end position="89"/>
    </location>
</feature>
<evidence type="ECO:0000313" key="3">
    <source>
        <dbReference type="Proteomes" id="UP000747110"/>
    </source>
</evidence>
<dbReference type="EMBL" id="BNCP01000072">
    <property type="protein sequence ID" value="GIL92113.1"/>
    <property type="molecule type" value="Genomic_DNA"/>
</dbReference>
<evidence type="ECO:0000313" key="2">
    <source>
        <dbReference type="EMBL" id="GIL92113.1"/>
    </source>
</evidence>
<feature type="non-terminal residue" evidence="2">
    <location>
        <position position="1"/>
    </location>
</feature>
<organism evidence="2 3">
    <name type="scientific">Volvox reticuliferus</name>
    <dbReference type="NCBI Taxonomy" id="1737510"/>
    <lineage>
        <taxon>Eukaryota</taxon>
        <taxon>Viridiplantae</taxon>
        <taxon>Chlorophyta</taxon>
        <taxon>core chlorophytes</taxon>
        <taxon>Chlorophyceae</taxon>
        <taxon>CS clade</taxon>
        <taxon>Chlamydomonadales</taxon>
        <taxon>Volvocaceae</taxon>
        <taxon>Volvox</taxon>
    </lineage>
</organism>
<name>A0A8J4CZH6_9CHLO</name>
<feature type="region of interest" description="Disordered" evidence="1">
    <location>
        <begin position="72"/>
        <end position="116"/>
    </location>
</feature>
<comment type="caution">
    <text evidence="2">The sequence shown here is derived from an EMBL/GenBank/DDBJ whole genome shotgun (WGS) entry which is preliminary data.</text>
</comment>
<sequence>RGATLQTAESGGSGSDRCRPGAIWALRTDCKAVLGRGARLGRPSDGAGSGTANPNSDCAATPVAVAAGVCPHVPGSDERVSRADVRDRPAASALPPLSPMVVSPGKVMDGPRPTVSVSRPGGGGSSCCSSCCWDCCCFCGGCSCS</sequence>
<accession>A0A8J4CZH6</accession>
<dbReference type="Proteomes" id="UP000747110">
    <property type="component" value="Unassembled WGS sequence"/>
</dbReference>
<evidence type="ECO:0000256" key="1">
    <source>
        <dbReference type="SAM" id="MobiDB-lite"/>
    </source>
</evidence>
<reference evidence="2" key="1">
    <citation type="journal article" date="2021" name="Proc. Natl. Acad. Sci. U.S.A.">
        <title>Three genomes in the algal genus Volvox reveal the fate of a haploid sex-determining region after a transition to homothallism.</title>
        <authorList>
            <person name="Yamamoto K."/>
            <person name="Hamaji T."/>
            <person name="Kawai-Toyooka H."/>
            <person name="Matsuzaki R."/>
            <person name="Takahashi F."/>
            <person name="Nishimura Y."/>
            <person name="Kawachi M."/>
            <person name="Noguchi H."/>
            <person name="Minakuchi Y."/>
            <person name="Umen J.G."/>
            <person name="Toyoda A."/>
            <person name="Nozaki H."/>
        </authorList>
    </citation>
    <scope>NUCLEOTIDE SEQUENCE</scope>
    <source>
        <strain evidence="2">NIES-3786</strain>
    </source>
</reference>
<gene>
    <name evidence="2" type="ORF">Vretifemale_19593</name>
</gene>